<dbReference type="Pfam" id="PF00128">
    <property type="entry name" value="Alpha-amylase"/>
    <property type="match status" value="1"/>
</dbReference>
<evidence type="ECO:0000313" key="2">
    <source>
        <dbReference type="EMBL" id="WSE33802.1"/>
    </source>
</evidence>
<dbReference type="Gene3D" id="3.30.1590.10">
    <property type="entry name" value="Maltooligosyl trehalose synthase, domain 2"/>
    <property type="match status" value="1"/>
</dbReference>
<name>A0ABZ1IHS0_9PSEU</name>
<dbReference type="Gene3D" id="1.10.10.470">
    <property type="entry name" value="Maltooligosyl trehalose synthase, domain 4"/>
    <property type="match status" value="1"/>
</dbReference>
<dbReference type="PANTHER" id="PTHR10357">
    <property type="entry name" value="ALPHA-AMYLASE FAMILY MEMBER"/>
    <property type="match status" value="1"/>
</dbReference>
<evidence type="ECO:0000313" key="3">
    <source>
        <dbReference type="Proteomes" id="UP001330812"/>
    </source>
</evidence>
<gene>
    <name evidence="2" type="primary">treY</name>
    <name evidence="2" type="ORF">VSH64_17100</name>
</gene>
<keyword evidence="2" id="KW-0413">Isomerase</keyword>
<dbReference type="NCBIfam" id="TIGR02401">
    <property type="entry name" value="trehalose_TreY"/>
    <property type="match status" value="1"/>
</dbReference>
<dbReference type="SMART" id="SM00642">
    <property type="entry name" value="Aamy"/>
    <property type="match status" value="1"/>
</dbReference>
<evidence type="ECO:0000259" key="1">
    <source>
        <dbReference type="SMART" id="SM00642"/>
    </source>
</evidence>
<dbReference type="GO" id="GO:0047470">
    <property type="term" value="F:(1,4)-alpha-D-glucan 1-alpha-D-glucosylmutase activity"/>
    <property type="evidence" value="ECO:0007669"/>
    <property type="project" value="UniProtKB-EC"/>
</dbReference>
<dbReference type="InterPro" id="IPR017853">
    <property type="entry name" value="GH"/>
</dbReference>
<dbReference type="Gene3D" id="1.10.150.200">
    <property type="entry name" value="Maltooligosyl trehalose synthase, domain 3"/>
    <property type="match status" value="1"/>
</dbReference>
<protein>
    <submittedName>
        <fullName evidence="2">Malto-oligosyltrehalose synthase</fullName>
        <ecNumber evidence="2">5.4.99.15</ecNumber>
    </submittedName>
</protein>
<dbReference type="InterPro" id="IPR013797">
    <property type="entry name" value="Maltooligo_trehalose_synth_4"/>
</dbReference>
<accession>A0ABZ1IHS0</accession>
<dbReference type="InterPro" id="IPR012767">
    <property type="entry name" value="Trehalose_TreY"/>
</dbReference>
<dbReference type="CDD" id="cd11336">
    <property type="entry name" value="AmyAc_MTSase"/>
    <property type="match status" value="1"/>
</dbReference>
<reference evidence="2 3" key="1">
    <citation type="journal article" date="2015" name="Int. J. Syst. Evol. Microbiol.">
        <title>Amycolatopsis rhabdoformis sp. nov., an actinomycete isolated from a tropical forest soil.</title>
        <authorList>
            <person name="Souza W.R."/>
            <person name="Silva R.E."/>
            <person name="Goodfellow M."/>
            <person name="Busarakam K."/>
            <person name="Figueiro F.S."/>
            <person name="Ferreira D."/>
            <person name="Rodrigues-Filho E."/>
            <person name="Moraes L.A.B."/>
            <person name="Zucchi T.D."/>
        </authorList>
    </citation>
    <scope>NUCLEOTIDE SEQUENCE [LARGE SCALE GENOMIC DNA]</scope>
    <source>
        <strain evidence="2 3">NCIMB 14900</strain>
    </source>
</reference>
<keyword evidence="3" id="KW-1185">Reference proteome</keyword>
<dbReference type="InterPro" id="IPR006047">
    <property type="entry name" value="GH13_cat_dom"/>
</dbReference>
<feature type="domain" description="Glycosyl hydrolase family 13 catalytic" evidence="1">
    <location>
        <begin position="16"/>
        <end position="399"/>
    </location>
</feature>
<dbReference type="Proteomes" id="UP001330812">
    <property type="component" value="Chromosome"/>
</dbReference>
<dbReference type="Gene3D" id="3.20.20.80">
    <property type="entry name" value="Glycosidases"/>
    <property type="match status" value="1"/>
</dbReference>
<dbReference type="PANTHER" id="PTHR10357:SF216">
    <property type="entry name" value="MALTOOLIGOSYL TREHALOSE SYNTHASE-RELATED"/>
    <property type="match status" value="1"/>
</dbReference>
<dbReference type="SUPFAM" id="SSF51445">
    <property type="entry name" value="(Trans)glycosidases"/>
    <property type="match status" value="1"/>
</dbReference>
<sequence length="776" mass="84956">MSAPSSTYRVQLRPEFTFTDAAAIVDYLRALGVGALYTSPVLDATTGSTHGYDVVDPTRARPELGGEQARKVLSARLKSAGLTLVVDIVPNHMSVEIPKLDRWWWDVLRHGQAAEHAGFFDIDWSRGKVLLPVLGEDAAAAELKVEGSGDDAELVYYDHRFPIAPGTGEGTPQEVHARQNYELVGWRRGNAELNYRRFFDITNLAAVMVEKPEVFAETHGEVLRWVSDGDVAGLRVDHPDGLADPGGYFRRLRAGAPDAWLVVEKILHPGEALPQSWPVEGTTGYDALNEITGVFVDPAAEPVFTRLADELGVRTDYAAVEEEARRLVTDRILVAEVHRIAALVEGLETGTEPGTATGTDAEAARAAVAEVMIAFGVYRSYLPEGAAEWTRAVERARSRRPDLGTAFDALDTQVRAEPQGELATRIQQTSGMVVAKGTEDTTFYRFTRFAALNEVGGDPARFGLSTEDFHRLAADRAAGRPASMTTLTTHDTKRSEDTRARQVALAELADEFADAVRRWTERCGIDEPALNLLAWQTLVGAWPIAPERLRDYLDKAAKESKLRTTWTDHDEAFERAVAEWPERVLADAGLVAEVEEFVGRLRTAGWVNSLGQKLVQLAGPGVPDVYQGTELWDFSLVDPDNRREVDYAARRAILDRVLAGEQPAVDETGAAKLLVVHRALTLRRERPELFAGYRPLKAEGAAAEHLLAFQRGENLAVAVTRLPVGLEKAGGWRDTVLPLTDGVWTDVLTGRALGDAPAAAALFDRYPVALLVRGDS</sequence>
<proteinExistence type="predicted"/>
<dbReference type="EC" id="5.4.99.15" evidence="2"/>
<dbReference type="EMBL" id="CP142149">
    <property type="protein sequence ID" value="WSE33802.1"/>
    <property type="molecule type" value="Genomic_DNA"/>
</dbReference>
<dbReference type="RefSeq" id="WP_326836601.1">
    <property type="nucleotide sequence ID" value="NZ_CP142149.1"/>
</dbReference>
<organism evidence="2 3">
    <name type="scientific">Amycolatopsis rhabdoformis</name>
    <dbReference type="NCBI Taxonomy" id="1448059"/>
    <lineage>
        <taxon>Bacteria</taxon>
        <taxon>Bacillati</taxon>
        <taxon>Actinomycetota</taxon>
        <taxon>Actinomycetes</taxon>
        <taxon>Pseudonocardiales</taxon>
        <taxon>Pseudonocardiaceae</taxon>
        <taxon>Amycolatopsis</taxon>
    </lineage>
</organism>